<comment type="similarity">
    <text evidence="1">Belongs to the Gfo/Idh/MocA family.</text>
</comment>
<dbReference type="InterPro" id="IPR036291">
    <property type="entry name" value="NAD(P)-bd_dom_sf"/>
</dbReference>
<dbReference type="AlphaFoldDB" id="A0A246BRL8"/>
<evidence type="ECO:0000256" key="2">
    <source>
        <dbReference type="ARBA" id="ARBA00023002"/>
    </source>
</evidence>
<accession>A0A246BRL8</accession>
<feature type="domain" description="Gfo/Idh/MocA-like oxidoreductase N-terminal" evidence="3">
    <location>
        <begin position="6"/>
        <end position="121"/>
    </location>
</feature>
<dbReference type="InterPro" id="IPR055170">
    <property type="entry name" value="GFO_IDH_MocA-like_dom"/>
</dbReference>
<dbReference type="InterPro" id="IPR050984">
    <property type="entry name" value="Gfo/Idh/MocA_domain"/>
</dbReference>
<proteinExistence type="inferred from homology"/>
<protein>
    <submittedName>
        <fullName evidence="5">Oxidoreductase</fullName>
    </submittedName>
</protein>
<dbReference type="Pfam" id="PF22725">
    <property type="entry name" value="GFO_IDH_MocA_C3"/>
    <property type="match status" value="1"/>
</dbReference>
<dbReference type="Proteomes" id="UP000197208">
    <property type="component" value="Unassembled WGS sequence"/>
</dbReference>
<dbReference type="EMBL" id="NHMK01000008">
    <property type="protein sequence ID" value="OWL98326.1"/>
    <property type="molecule type" value="Genomic_DNA"/>
</dbReference>
<dbReference type="RefSeq" id="WP_088247023.1">
    <property type="nucleotide sequence ID" value="NZ_BNAM01000005.1"/>
</dbReference>
<dbReference type="SUPFAM" id="SSF55347">
    <property type="entry name" value="Glyceraldehyde-3-phosphate dehydrogenase-like, C-terminal domain"/>
    <property type="match status" value="1"/>
</dbReference>
<reference evidence="5 6" key="1">
    <citation type="submission" date="2017-05" db="EMBL/GenBank/DDBJ databases">
        <title>De novo genome assembly of Deniococcus indicus strain DR1.</title>
        <authorList>
            <person name="Chauhan D."/>
            <person name="Yennamalli R.M."/>
            <person name="Priyadarshini R."/>
        </authorList>
    </citation>
    <scope>NUCLEOTIDE SEQUENCE [LARGE SCALE GENOMIC DNA]</scope>
    <source>
        <strain evidence="5 6">DR1</strain>
    </source>
</reference>
<dbReference type="GO" id="GO:0000166">
    <property type="term" value="F:nucleotide binding"/>
    <property type="evidence" value="ECO:0007669"/>
    <property type="project" value="InterPro"/>
</dbReference>
<dbReference type="SUPFAM" id="SSF51735">
    <property type="entry name" value="NAD(P)-binding Rossmann-fold domains"/>
    <property type="match status" value="1"/>
</dbReference>
<feature type="domain" description="GFO/IDH/MocA-like oxidoreductase" evidence="4">
    <location>
        <begin position="133"/>
        <end position="254"/>
    </location>
</feature>
<keyword evidence="6" id="KW-1185">Reference proteome</keyword>
<dbReference type="Gene3D" id="3.40.50.720">
    <property type="entry name" value="NAD(P)-binding Rossmann-like Domain"/>
    <property type="match status" value="1"/>
</dbReference>
<name>A0A246BRL8_9DEIO</name>
<dbReference type="PANTHER" id="PTHR22604:SF105">
    <property type="entry name" value="TRANS-1,2-DIHYDROBENZENE-1,2-DIOL DEHYDROGENASE"/>
    <property type="match status" value="1"/>
</dbReference>
<evidence type="ECO:0000259" key="4">
    <source>
        <dbReference type="Pfam" id="PF22725"/>
    </source>
</evidence>
<dbReference type="GO" id="GO:0016491">
    <property type="term" value="F:oxidoreductase activity"/>
    <property type="evidence" value="ECO:0007669"/>
    <property type="project" value="UniProtKB-KW"/>
</dbReference>
<dbReference type="OrthoDB" id="2350336at2"/>
<evidence type="ECO:0000313" key="5">
    <source>
        <dbReference type="EMBL" id="OWL98326.1"/>
    </source>
</evidence>
<gene>
    <name evidence="5" type="ORF">CBQ26_02500</name>
</gene>
<comment type="caution">
    <text evidence="5">The sequence shown here is derived from an EMBL/GenBank/DDBJ whole genome shotgun (WGS) entry which is preliminary data.</text>
</comment>
<keyword evidence="2" id="KW-0560">Oxidoreductase</keyword>
<evidence type="ECO:0000256" key="1">
    <source>
        <dbReference type="ARBA" id="ARBA00010928"/>
    </source>
</evidence>
<dbReference type="InterPro" id="IPR000683">
    <property type="entry name" value="Gfo/Idh/MocA-like_OxRdtase_N"/>
</dbReference>
<dbReference type="Pfam" id="PF01408">
    <property type="entry name" value="GFO_IDH_MocA"/>
    <property type="match status" value="1"/>
</dbReference>
<dbReference type="PANTHER" id="PTHR22604">
    <property type="entry name" value="OXIDOREDUCTASES"/>
    <property type="match status" value="1"/>
</dbReference>
<organism evidence="5 6">
    <name type="scientific">Deinococcus indicus</name>
    <dbReference type="NCBI Taxonomy" id="223556"/>
    <lineage>
        <taxon>Bacteria</taxon>
        <taxon>Thermotogati</taxon>
        <taxon>Deinococcota</taxon>
        <taxon>Deinococci</taxon>
        <taxon>Deinococcales</taxon>
        <taxon>Deinococcaceae</taxon>
        <taxon>Deinococcus</taxon>
    </lineage>
</organism>
<evidence type="ECO:0000259" key="3">
    <source>
        <dbReference type="Pfam" id="PF01408"/>
    </source>
</evidence>
<sequence length="339" mass="36133">MTEPAFRWGLLGAARIARALIPAIREAGGEVAFVGVRDPHSARAQAFAQEWGVQVAGTYDDLITSDVHAVYNPLPNDAHLPWTLAALRAGKHVLTEKPLTLNAAEAQQLADAAAQTGGTLLEAFAYRFQPHVLRIVELVRGGTLGDVRSVHGAFGFHMTNPDDFRWNAAQGGGALFDVGTYPVNLMRLLLGEPQAVTAAARWTPAGAHPGTGDIDVALSGTLDFGGALGSLDCAFDWTDPSFSRLTVVGTRGTLDVPRVYHSHTHEPVTLHLNLGGQESREEFPPSNGYARMVAHFQRVARGQEAALYPPADAVAQARVLDALYASARTGARVTLDAHA</sequence>
<dbReference type="Gene3D" id="3.30.360.10">
    <property type="entry name" value="Dihydrodipicolinate Reductase, domain 2"/>
    <property type="match status" value="1"/>
</dbReference>
<evidence type="ECO:0000313" key="6">
    <source>
        <dbReference type="Proteomes" id="UP000197208"/>
    </source>
</evidence>